<dbReference type="EMBL" id="JBEAFC010000008">
    <property type="protein sequence ID" value="KAL1546940.1"/>
    <property type="molecule type" value="Genomic_DNA"/>
</dbReference>
<dbReference type="EC" id="1.14.14.1" evidence="14"/>
<dbReference type="PRINTS" id="PR00463">
    <property type="entry name" value="EP450I"/>
</dbReference>
<dbReference type="InterPro" id="IPR002401">
    <property type="entry name" value="Cyt_P450_E_grp-I"/>
</dbReference>
<dbReference type="SUPFAM" id="SSF48264">
    <property type="entry name" value="Cytochrome P450"/>
    <property type="match status" value="1"/>
</dbReference>
<evidence type="ECO:0000256" key="2">
    <source>
        <dbReference type="ARBA" id="ARBA00004167"/>
    </source>
</evidence>
<comment type="caution">
    <text evidence="14">The sequence shown here is derived from an EMBL/GenBank/DDBJ whole genome shotgun (WGS) entry which is preliminary data.</text>
</comment>
<evidence type="ECO:0000256" key="6">
    <source>
        <dbReference type="ARBA" id="ARBA00022723"/>
    </source>
</evidence>
<keyword evidence="7" id="KW-1133">Transmembrane helix</keyword>
<dbReference type="FunFam" id="1.10.630.10:FF:000007">
    <property type="entry name" value="Cytochrome P450 76C4"/>
    <property type="match status" value="1"/>
</dbReference>
<dbReference type="InterPro" id="IPR001128">
    <property type="entry name" value="Cyt_P450"/>
</dbReference>
<sequence length="497" mass="55841">MEFTYIVPLVLLCITFSCFDLLRRRRGSPAKAPGPYPFPIIGNILQLGPKPHQSLTNLSKIHGPLMHLKLGSIHAIVVSSPEIAREILQRHDQSFPGRMATAATKALRHHLSSVACLPAGSQWRLLRRLCREEMFSPQRLDAGRQLRRRNLQKLLGYVEKCCADRRPVDVNEAAFVTSLNLISNTLFSIDFAEYGEGSSQELKGVVHGLMRVLGSFNVADYFPIVGVFDPQRVKRDAGRYMGRLMEVFDSIIDRRKESPEKKDDLLEALISREKESELSRNDIKHLLLDLFVAGTDTTSGTVEWVMTELMRNPNILSMAKSELQNILGRNKALLEESDISKLPYLQATVKETFRYHPPGPFISRKKDGDKAEIGGHVVPGNAVVLINIWAIGRDSRIWENPDEFEPERFLKGDVVDVKGQDFELIPFGAGRRICPGQALAHRMVHAMVGALVHNFDWEVENDGMRGGEVDVSEKFGLSLQKALPLKAMPIKLYDTTT</sequence>
<keyword evidence="11" id="KW-0472">Membrane</keyword>
<keyword evidence="5" id="KW-0812">Transmembrane</keyword>
<dbReference type="PANTHER" id="PTHR47950:SF4">
    <property type="entry name" value="GERANIOL 8-HYDROXYLASE-LIKE"/>
    <property type="match status" value="1"/>
</dbReference>
<keyword evidence="4 12" id="KW-0349">Heme</keyword>
<comment type="subcellular location">
    <subcellularLocation>
        <location evidence="2">Membrane</location>
        <topology evidence="2">Single-pass membrane protein</topology>
    </subcellularLocation>
</comment>
<evidence type="ECO:0000256" key="5">
    <source>
        <dbReference type="ARBA" id="ARBA00022692"/>
    </source>
</evidence>
<evidence type="ECO:0000256" key="13">
    <source>
        <dbReference type="RuleBase" id="RU000461"/>
    </source>
</evidence>
<name>A0ABD1GS30_SALDI</name>
<dbReference type="Gene3D" id="1.10.630.10">
    <property type="entry name" value="Cytochrome P450"/>
    <property type="match status" value="1"/>
</dbReference>
<dbReference type="Pfam" id="PF00067">
    <property type="entry name" value="p450"/>
    <property type="match status" value="1"/>
</dbReference>
<evidence type="ECO:0000313" key="15">
    <source>
        <dbReference type="Proteomes" id="UP001567538"/>
    </source>
</evidence>
<dbReference type="InterPro" id="IPR017972">
    <property type="entry name" value="Cyt_P450_CS"/>
</dbReference>
<reference evidence="14 15" key="1">
    <citation type="submission" date="2024-06" db="EMBL/GenBank/DDBJ databases">
        <title>A chromosome level genome sequence of Diviner's sage (Salvia divinorum).</title>
        <authorList>
            <person name="Ford S.A."/>
            <person name="Ro D.-K."/>
            <person name="Ness R.W."/>
            <person name="Phillips M.A."/>
        </authorList>
    </citation>
    <scope>NUCLEOTIDE SEQUENCE [LARGE SCALE GENOMIC DNA]</scope>
    <source>
        <strain evidence="14">SAF-2024a</strain>
        <tissue evidence="14">Leaf</tissue>
    </source>
</reference>
<keyword evidence="15" id="KW-1185">Reference proteome</keyword>
<feature type="binding site" description="axial binding residue" evidence="12">
    <location>
        <position position="434"/>
    </location>
    <ligand>
        <name>heme</name>
        <dbReference type="ChEBI" id="CHEBI:30413"/>
    </ligand>
    <ligandPart>
        <name>Fe</name>
        <dbReference type="ChEBI" id="CHEBI:18248"/>
    </ligandPart>
</feature>
<protein>
    <submittedName>
        <fullName evidence="14">Unspecific monooxygenase</fullName>
        <ecNumber evidence="14">1.14.14.1</ecNumber>
    </submittedName>
</protein>
<keyword evidence="10 13" id="KW-0503">Monooxygenase</keyword>
<dbReference type="AlphaFoldDB" id="A0ABD1GS30"/>
<dbReference type="PROSITE" id="PS00086">
    <property type="entry name" value="CYTOCHROME_P450"/>
    <property type="match status" value="1"/>
</dbReference>
<evidence type="ECO:0000256" key="3">
    <source>
        <dbReference type="ARBA" id="ARBA00010617"/>
    </source>
</evidence>
<evidence type="ECO:0000256" key="10">
    <source>
        <dbReference type="ARBA" id="ARBA00023033"/>
    </source>
</evidence>
<evidence type="ECO:0000256" key="9">
    <source>
        <dbReference type="ARBA" id="ARBA00023004"/>
    </source>
</evidence>
<evidence type="ECO:0000313" key="14">
    <source>
        <dbReference type="EMBL" id="KAL1546940.1"/>
    </source>
</evidence>
<dbReference type="Proteomes" id="UP001567538">
    <property type="component" value="Unassembled WGS sequence"/>
</dbReference>
<proteinExistence type="inferred from homology"/>
<accession>A0ABD1GS30</accession>
<organism evidence="14 15">
    <name type="scientific">Salvia divinorum</name>
    <name type="common">Maria pastora</name>
    <name type="synonym">Diviner's sage</name>
    <dbReference type="NCBI Taxonomy" id="28513"/>
    <lineage>
        <taxon>Eukaryota</taxon>
        <taxon>Viridiplantae</taxon>
        <taxon>Streptophyta</taxon>
        <taxon>Embryophyta</taxon>
        <taxon>Tracheophyta</taxon>
        <taxon>Spermatophyta</taxon>
        <taxon>Magnoliopsida</taxon>
        <taxon>eudicotyledons</taxon>
        <taxon>Gunneridae</taxon>
        <taxon>Pentapetalae</taxon>
        <taxon>asterids</taxon>
        <taxon>lamiids</taxon>
        <taxon>Lamiales</taxon>
        <taxon>Lamiaceae</taxon>
        <taxon>Nepetoideae</taxon>
        <taxon>Mentheae</taxon>
        <taxon>Salviinae</taxon>
        <taxon>Salvia</taxon>
        <taxon>Salvia subgen. Calosphace</taxon>
    </lineage>
</organism>
<dbReference type="GO" id="GO:0016114">
    <property type="term" value="P:terpenoid biosynthetic process"/>
    <property type="evidence" value="ECO:0007669"/>
    <property type="project" value="UniProtKB-ARBA"/>
</dbReference>
<dbReference type="GO" id="GO:0016020">
    <property type="term" value="C:membrane"/>
    <property type="evidence" value="ECO:0007669"/>
    <property type="project" value="UniProtKB-SubCell"/>
</dbReference>
<keyword evidence="9 12" id="KW-0408">Iron</keyword>
<evidence type="ECO:0000256" key="12">
    <source>
        <dbReference type="PIRSR" id="PIRSR602401-1"/>
    </source>
</evidence>
<dbReference type="GO" id="GO:0016712">
    <property type="term" value="F:oxidoreductase activity, acting on paired donors, with incorporation or reduction of molecular oxygen, reduced flavin or flavoprotein as one donor, and incorporation of one atom of oxygen"/>
    <property type="evidence" value="ECO:0007669"/>
    <property type="project" value="UniProtKB-EC"/>
</dbReference>
<dbReference type="GO" id="GO:0046872">
    <property type="term" value="F:metal ion binding"/>
    <property type="evidence" value="ECO:0007669"/>
    <property type="project" value="UniProtKB-KW"/>
</dbReference>
<dbReference type="PANTHER" id="PTHR47950">
    <property type="entry name" value="CYTOCHROME P450, FAMILY 76, SUBFAMILY C, POLYPEPTIDE 5-RELATED"/>
    <property type="match status" value="1"/>
</dbReference>
<evidence type="ECO:0000256" key="1">
    <source>
        <dbReference type="ARBA" id="ARBA00001971"/>
    </source>
</evidence>
<dbReference type="CDD" id="cd11073">
    <property type="entry name" value="CYP76-like"/>
    <property type="match status" value="1"/>
</dbReference>
<gene>
    <name evidence="14" type="ORF">AAHA92_23471</name>
</gene>
<dbReference type="InterPro" id="IPR036396">
    <property type="entry name" value="Cyt_P450_sf"/>
</dbReference>
<evidence type="ECO:0000256" key="7">
    <source>
        <dbReference type="ARBA" id="ARBA00022989"/>
    </source>
</evidence>
<comment type="similarity">
    <text evidence="3 13">Belongs to the cytochrome P450 family.</text>
</comment>
<evidence type="ECO:0000256" key="11">
    <source>
        <dbReference type="ARBA" id="ARBA00023136"/>
    </source>
</evidence>
<keyword evidence="6 12" id="KW-0479">Metal-binding</keyword>
<evidence type="ECO:0000256" key="4">
    <source>
        <dbReference type="ARBA" id="ARBA00022617"/>
    </source>
</evidence>
<dbReference type="PRINTS" id="PR00385">
    <property type="entry name" value="P450"/>
</dbReference>
<evidence type="ECO:0000256" key="8">
    <source>
        <dbReference type="ARBA" id="ARBA00023002"/>
    </source>
</evidence>
<comment type="cofactor">
    <cofactor evidence="1 12">
        <name>heme</name>
        <dbReference type="ChEBI" id="CHEBI:30413"/>
    </cofactor>
</comment>
<keyword evidence="8 13" id="KW-0560">Oxidoreductase</keyword>